<accession>A0A7K3LWM9</accession>
<dbReference type="AlphaFoldDB" id="A0A7K3LWM9"/>
<protein>
    <submittedName>
        <fullName evidence="1">IS630 family transposase</fullName>
    </submittedName>
</protein>
<evidence type="ECO:0000313" key="2">
    <source>
        <dbReference type="Proteomes" id="UP000466307"/>
    </source>
</evidence>
<reference evidence="1 2" key="1">
    <citation type="submission" date="2020-01" db="EMBL/GenBank/DDBJ databases">
        <title>Investigation of new actinobacteria for the biodesulphurisation of diesel fuel.</title>
        <authorList>
            <person name="Athi Narayanan S.M."/>
        </authorList>
    </citation>
    <scope>NUCLEOTIDE SEQUENCE [LARGE SCALE GENOMIC DNA]</scope>
    <source>
        <strain evidence="1 2">213E</strain>
    </source>
</reference>
<evidence type="ECO:0000313" key="1">
    <source>
        <dbReference type="EMBL" id="NDK92678.1"/>
    </source>
</evidence>
<sequence>MDRTAPMLPVRPGDVERRTHDYKRHGTTTLFAALEIATGQVTAAVKPKHRRQEFLSFLRQIDRAYPDQ</sequence>
<comment type="caution">
    <text evidence="1">The sequence shown here is derived from an EMBL/GenBank/DDBJ whole genome shotgun (WGS) entry which is preliminary data.</text>
</comment>
<gene>
    <name evidence="1" type="ORF">GYA93_24535</name>
</gene>
<keyword evidence="2" id="KW-1185">Reference proteome</keyword>
<proteinExistence type="predicted"/>
<name>A0A7K3LWM9_9ACTN</name>
<feature type="non-terminal residue" evidence="1">
    <location>
        <position position="68"/>
    </location>
</feature>
<organism evidence="1 2">
    <name type="scientific">Gordonia desulfuricans</name>
    <dbReference type="NCBI Taxonomy" id="89051"/>
    <lineage>
        <taxon>Bacteria</taxon>
        <taxon>Bacillati</taxon>
        <taxon>Actinomycetota</taxon>
        <taxon>Actinomycetes</taxon>
        <taxon>Mycobacteriales</taxon>
        <taxon>Gordoniaceae</taxon>
        <taxon>Gordonia</taxon>
    </lineage>
</organism>
<dbReference type="Proteomes" id="UP000466307">
    <property type="component" value="Unassembled WGS sequence"/>
</dbReference>
<dbReference type="EMBL" id="JAADZU010000193">
    <property type="protein sequence ID" value="NDK92678.1"/>
    <property type="molecule type" value="Genomic_DNA"/>
</dbReference>